<accession>A0A094WDG8</accession>
<feature type="transmembrane region" description="Helical" evidence="2">
    <location>
        <begin position="69"/>
        <end position="90"/>
    </location>
</feature>
<keyword evidence="2" id="KW-1133">Transmembrane helix</keyword>
<gene>
    <name evidence="4" type="ORF">AJ85_20090</name>
    <name evidence="3" type="ORF">BALCAV_0220250</name>
</gene>
<evidence type="ECO:0000256" key="2">
    <source>
        <dbReference type="SAM" id="Phobius"/>
    </source>
</evidence>
<dbReference type="RefSeq" id="WP_004427130.1">
    <property type="nucleotide sequence ID" value="NZ_ALPT02000103.1"/>
</dbReference>
<keyword evidence="2" id="KW-0472">Membrane</keyword>
<dbReference type="STRING" id="1218173.BALCAV_0220250"/>
<dbReference type="InterPro" id="IPR019715">
    <property type="entry name" value="Haemolysin_XhlA"/>
</dbReference>
<protein>
    <recommendedName>
        <fullName evidence="7">Protein xhlA</fullName>
    </recommendedName>
</protein>
<proteinExistence type="predicted"/>
<dbReference type="Pfam" id="PF10779">
    <property type="entry name" value="XhlA"/>
    <property type="match status" value="1"/>
</dbReference>
<dbReference type="Proteomes" id="UP000002754">
    <property type="component" value="Unassembled WGS sequence"/>
</dbReference>
<organism evidence="3 5">
    <name type="scientific">Alkalihalobacillus alcalophilus ATCC 27647 = CGMCC 1.3604</name>
    <dbReference type="NCBI Taxonomy" id="1218173"/>
    <lineage>
        <taxon>Bacteria</taxon>
        <taxon>Bacillati</taxon>
        <taxon>Bacillota</taxon>
        <taxon>Bacilli</taxon>
        <taxon>Bacillales</taxon>
        <taxon>Bacillaceae</taxon>
        <taxon>Alkalihalobacillus</taxon>
    </lineage>
</organism>
<evidence type="ECO:0000313" key="4">
    <source>
        <dbReference type="EMBL" id="THG89004.1"/>
    </source>
</evidence>
<comment type="caution">
    <text evidence="3">The sequence shown here is derived from an EMBL/GenBank/DDBJ whole genome shotgun (WGS) entry which is preliminary data.</text>
</comment>
<evidence type="ECO:0000313" key="6">
    <source>
        <dbReference type="Proteomes" id="UP000297014"/>
    </source>
</evidence>
<evidence type="ECO:0000313" key="3">
    <source>
        <dbReference type="EMBL" id="KGA95784.1"/>
    </source>
</evidence>
<reference evidence="3 5" key="1">
    <citation type="journal article" date="2014" name="Genome Announc.">
        <title>Draft Genome Sequence of Bacillus alcalophilus AV1934, a Classic Alkaliphile Isolated from Human Feces in 1934.</title>
        <authorList>
            <person name="Attie O."/>
            <person name="Jayaprakash A."/>
            <person name="Shah H."/>
            <person name="Paulsen I.T."/>
            <person name="Morino M."/>
            <person name="Takahashi Y."/>
            <person name="Narumi I."/>
            <person name="Sachidanandam R."/>
            <person name="Satoh K."/>
            <person name="Ito M."/>
            <person name="Krulwich T.A."/>
        </authorList>
    </citation>
    <scope>NUCLEOTIDE SEQUENCE [LARGE SCALE GENOMIC DNA]</scope>
    <source>
        <strain evidence="3 5">AV1934</strain>
    </source>
</reference>
<dbReference type="AlphaFoldDB" id="A0A094WDG8"/>
<keyword evidence="1" id="KW-0175">Coiled coil</keyword>
<dbReference type="Proteomes" id="UP000297014">
    <property type="component" value="Unassembled WGS sequence"/>
</dbReference>
<keyword evidence="5" id="KW-1185">Reference proteome</keyword>
<dbReference type="EMBL" id="ALPT02000103">
    <property type="protein sequence ID" value="KGA95784.1"/>
    <property type="molecule type" value="Genomic_DNA"/>
</dbReference>
<evidence type="ECO:0000256" key="1">
    <source>
        <dbReference type="SAM" id="Coils"/>
    </source>
</evidence>
<dbReference type="OrthoDB" id="2943262at2"/>
<reference evidence="4 6" key="2">
    <citation type="submission" date="2014-01" db="EMBL/GenBank/DDBJ databases">
        <title>Draft genome sequencing of Bacillus alcalophilus CGMCC 1.3604.</title>
        <authorList>
            <person name="Yang J."/>
            <person name="Diao L."/>
            <person name="Yang S."/>
        </authorList>
    </citation>
    <scope>NUCLEOTIDE SEQUENCE [LARGE SCALE GENOMIC DNA]</scope>
    <source>
        <strain evidence="4 6">CGMCC 1.3604</strain>
    </source>
</reference>
<keyword evidence="2" id="KW-0812">Transmembrane</keyword>
<evidence type="ECO:0008006" key="7">
    <source>
        <dbReference type="Google" id="ProtNLM"/>
    </source>
</evidence>
<evidence type="ECO:0000313" key="5">
    <source>
        <dbReference type="Proteomes" id="UP000002754"/>
    </source>
</evidence>
<dbReference type="EMBL" id="JALP01000275">
    <property type="protein sequence ID" value="THG89004.1"/>
    <property type="molecule type" value="Genomic_DNA"/>
</dbReference>
<feature type="coiled-coil region" evidence="1">
    <location>
        <begin position="3"/>
        <end position="58"/>
    </location>
</feature>
<name>A0A094WDG8_ALKAL</name>
<sequence>MEKSQTEKSLSQLSKDVEQLKLKQETSDSRITSLETKVQLQEQALGNLVKSIDKIEENTVWLRQTITRAVIFGLVGVVFSVLTAVIMWGLRIG</sequence>
<dbReference type="eggNOG" id="ENOG5030DGN">
    <property type="taxonomic scope" value="Bacteria"/>
</dbReference>